<protein>
    <submittedName>
        <fullName evidence="2">Uncharacterized protein</fullName>
    </submittedName>
</protein>
<keyword evidence="1" id="KW-1133">Transmembrane helix</keyword>
<dbReference type="EMBL" id="QJKK01000001">
    <property type="protein sequence ID" value="RAL26793.1"/>
    <property type="molecule type" value="Genomic_DNA"/>
</dbReference>
<evidence type="ECO:0000313" key="3">
    <source>
        <dbReference type="Proteomes" id="UP000251213"/>
    </source>
</evidence>
<evidence type="ECO:0000256" key="1">
    <source>
        <dbReference type="SAM" id="Phobius"/>
    </source>
</evidence>
<sequence>MNFSQEESIVESITVKPNPILFWFTVTFQLTNKRISLTDYNTLLALIPFGKNEITMTLKNVASVSVSSGFSIIRLLVGIILTVFGLNLLFDGIFGIIFLAIGVLYLLKCYYCTIIINNNSGQSRSVEISFLEKSKLESFAAKANQSLANL</sequence>
<evidence type="ECO:0000313" key="2">
    <source>
        <dbReference type="EMBL" id="RAL26793.1"/>
    </source>
</evidence>
<dbReference type="Proteomes" id="UP000251213">
    <property type="component" value="Unassembled WGS sequence"/>
</dbReference>
<reference evidence="2 3" key="2">
    <citation type="submission" date="2018-06" db="EMBL/GenBank/DDBJ databases">
        <authorList>
            <person name="Zhirakovskaya E."/>
        </authorList>
    </citation>
    <scope>NUCLEOTIDE SEQUENCE [LARGE SCALE GENOMIC DNA]</scope>
    <source>
        <strain evidence="2 3">FBKL4.011</strain>
    </source>
</reference>
<comment type="caution">
    <text evidence="2">The sequence shown here is derived from an EMBL/GenBank/DDBJ whole genome shotgun (WGS) entry which is preliminary data.</text>
</comment>
<keyword evidence="3" id="KW-1185">Reference proteome</keyword>
<reference evidence="2 3" key="1">
    <citation type="submission" date="2018-06" db="EMBL/GenBank/DDBJ databases">
        <title>Thermoflavimicrobium daqus sp. nov., a thermophilic microbe isolated from Moutai-flavour Daqu.</title>
        <authorList>
            <person name="Wang X."/>
            <person name="Zhou H."/>
        </authorList>
    </citation>
    <scope>NUCLEOTIDE SEQUENCE [LARGE SCALE GENOMIC DNA]</scope>
    <source>
        <strain evidence="2 3">FBKL4.011</strain>
    </source>
</reference>
<organism evidence="2 3">
    <name type="scientific">Thermoflavimicrobium daqui</name>
    <dbReference type="NCBI Taxonomy" id="2137476"/>
    <lineage>
        <taxon>Bacteria</taxon>
        <taxon>Bacillati</taxon>
        <taxon>Bacillota</taxon>
        <taxon>Bacilli</taxon>
        <taxon>Bacillales</taxon>
        <taxon>Thermoactinomycetaceae</taxon>
        <taxon>Thermoflavimicrobium</taxon>
    </lineage>
</organism>
<keyword evidence="1" id="KW-0812">Transmembrane</keyword>
<dbReference type="RefSeq" id="WP_113657398.1">
    <property type="nucleotide sequence ID" value="NZ_KZ845663.1"/>
</dbReference>
<name>A0A364K922_9BACL</name>
<feature type="transmembrane region" description="Helical" evidence="1">
    <location>
        <begin position="92"/>
        <end position="116"/>
    </location>
</feature>
<gene>
    <name evidence="2" type="ORF">DL897_01700</name>
</gene>
<dbReference type="OrthoDB" id="2939557at2"/>
<dbReference type="AlphaFoldDB" id="A0A364K922"/>
<accession>A0A364K922</accession>
<proteinExistence type="predicted"/>
<feature type="transmembrane region" description="Helical" evidence="1">
    <location>
        <begin position="61"/>
        <end position="86"/>
    </location>
</feature>
<keyword evidence="1" id="KW-0472">Membrane</keyword>